<keyword evidence="7 14" id="KW-0547">Nucleotide-binding</keyword>
<proteinExistence type="predicted"/>
<feature type="transmembrane region" description="Helical" evidence="15">
    <location>
        <begin position="665"/>
        <end position="683"/>
    </location>
</feature>
<evidence type="ECO:0000313" key="19">
    <source>
        <dbReference type="Proteomes" id="UP000813463"/>
    </source>
</evidence>
<accession>A0A9R0JF00</accession>
<evidence type="ECO:0000256" key="15">
    <source>
        <dbReference type="SAM" id="Phobius"/>
    </source>
</evidence>
<feature type="binding site" evidence="14">
    <location>
        <position position="342"/>
    </location>
    <ligand>
        <name>ATP</name>
        <dbReference type="ChEBI" id="CHEBI:30616"/>
    </ligand>
</feature>
<feature type="domain" description="Gnk2-homologous" evidence="18">
    <location>
        <begin position="142"/>
        <end position="247"/>
    </location>
</feature>
<sequence length="1288" mass="142683">MMDQPKLVPLFLSGTFLYLHLSDLQFQSATAEDQVTYIYSSCGKNQQYDQGSEYANNVDLLLPNLTSRASTNKFYNVTIGEPPNQVYGLFLCSSYSTNQVCQDCITLAQGEIQQKCPSSVESIVWYIECMLRYANHSIFSINDVSVSHNLESGQAKYSQFNQDLTDTFIILFNTAANGNSSLASATTTVYLTNHISMSCYVDCTPDLSPSDCRNCLQSALSKLTTPGTQSGGLLQPSCRLMYAFNDAGTPSPGKGIYVALAVISVVAAASLILLVFIFLKKRKTTGELAGLDEIEAMENLQFEFEAIKSATENFATEKKIGQGGFGVVYLGTLADGQAVAVKRLSNTTGQGIKEFKTEACLAAKLQHKNLVKLFGFCLQGDEMLLVYEFVPNKSLDRYLFGPKGGAKLKWEARHRIIVGIAKGLLYLHEDSRPKIIHRDLKPGNILLDEEMNPKIADFGMAKLFGADQTQGNTSRVAGTFGYMAPEYVTAGHISMKSDIFSYGVILLEIVSGLRNSFSDPDNSQDENLLHYAWRLWEESTHLKLVDSELGNAFSKDEVERCIYIGLLCIQAEPAKRPNIASVLLMLNTQPISFPQPAPPPLLPYKTKDQATSQGSYGTQAEAEISDLLPRTIIQEWKYSNIQLSMALCSLPNSKQKSTIMKQTKAVPLNIPSALLFLCLFTLLTKYATAEDQVTYLQTNCSEDHHYDQGSEYQNNLGLLFSNLNSEASTNKFYNFSIGDAPNKVYGLFLCHRNYVNQVCQDCITLAQGEIQRRCPSSTEAIVWYTECMFRYANHSIISRNDVSVFYNLGSGPKKYDQFNQQLTNTYISLFNQATAGNSSMMSATTVVYVAREISVGCYVDCTPDLSPQVCRRCLGTALGRFHPDGYQAGVLLQPSCRLMYAFYDAVLLKPGKELFIALGVVSAVAAASLFLNVFVCLKRKKASGKLTGIEEIESMENLHFELDTIKAATDDFSPANKIGQGGFGIVYLGKLADQQAVAVKRLSNASGQGLREFKTEACLAAKIQHKNLVKLFGFCLERDEMLLVYEFVPNKSLDRYLFDKQRGAYLKWETRYNIIVGIARGLLYLHEDSRPKIIHRDLKPSNILLDGEMNPKIADFGMAKLFGVDQTQGNTSRVAGTFGYMAPEYATIGHFSGKSDIFSYGVILLEIVSGQRNNLFNPDTETENLLDYAWRLWDEEGTPLKLLDSALGSDFRKGEAERCIQVGLLCIQEDPAKRPNIESVLLMLNTEPITLPPPVAPPAFPFHPGKRAPPCGSYSNQAECEITELAPR</sequence>
<dbReference type="GeneID" id="110805349"/>
<evidence type="ECO:0000256" key="8">
    <source>
        <dbReference type="ARBA" id="ARBA00022777"/>
    </source>
</evidence>
<dbReference type="Gene3D" id="3.30.430.20">
    <property type="entry name" value="Gnk2 domain, C-X8-C-X2-C motif"/>
    <property type="match status" value="4"/>
</dbReference>
<feature type="domain" description="Protein kinase" evidence="17">
    <location>
        <begin position="314"/>
        <end position="592"/>
    </location>
</feature>
<dbReference type="Pfam" id="PF01657">
    <property type="entry name" value="Stress-antifung"/>
    <property type="match status" value="2"/>
</dbReference>
<feature type="binding site" evidence="14">
    <location>
        <position position="1000"/>
    </location>
    <ligand>
        <name>ATP</name>
        <dbReference type="ChEBI" id="CHEBI:30616"/>
    </ligand>
</feature>
<dbReference type="InterPro" id="IPR002902">
    <property type="entry name" value="GNK2"/>
</dbReference>
<dbReference type="PROSITE" id="PS51473">
    <property type="entry name" value="GNK2"/>
    <property type="match status" value="4"/>
</dbReference>
<keyword evidence="2" id="KW-0723">Serine/threonine-protein kinase</keyword>
<dbReference type="CDD" id="cd23509">
    <property type="entry name" value="Gnk2-like"/>
    <property type="match status" value="4"/>
</dbReference>
<dbReference type="AlphaFoldDB" id="A0A9R0JF00"/>
<dbReference type="GO" id="GO:0009751">
    <property type="term" value="P:response to salicylic acid"/>
    <property type="evidence" value="ECO:0007669"/>
    <property type="project" value="UniProtKB-ARBA"/>
</dbReference>
<evidence type="ECO:0000256" key="3">
    <source>
        <dbReference type="ARBA" id="ARBA00022679"/>
    </source>
</evidence>
<dbReference type="Gene3D" id="3.30.200.20">
    <property type="entry name" value="Phosphorylase Kinase, domain 1"/>
    <property type="match status" value="2"/>
</dbReference>
<dbReference type="SMART" id="SM00220">
    <property type="entry name" value="S_TKc"/>
    <property type="match status" value="2"/>
</dbReference>
<dbReference type="RefSeq" id="XP_021866631.2">
    <property type="nucleotide sequence ID" value="XM_022010939.2"/>
</dbReference>
<dbReference type="Gene3D" id="1.10.510.10">
    <property type="entry name" value="Transferase(Phosphotransferase) domain 1"/>
    <property type="match status" value="2"/>
</dbReference>
<dbReference type="InterPro" id="IPR008271">
    <property type="entry name" value="Ser/Thr_kinase_AS"/>
</dbReference>
<feature type="signal peptide" evidence="16">
    <location>
        <begin position="1"/>
        <end position="31"/>
    </location>
</feature>
<dbReference type="InterPro" id="IPR017441">
    <property type="entry name" value="Protein_kinase_ATP_BS"/>
</dbReference>
<reference evidence="19" key="1">
    <citation type="journal article" date="2021" name="Nat. Commun.">
        <title>Genomic analyses provide insights into spinach domestication and the genetic basis of agronomic traits.</title>
        <authorList>
            <person name="Cai X."/>
            <person name="Sun X."/>
            <person name="Xu C."/>
            <person name="Sun H."/>
            <person name="Wang X."/>
            <person name="Ge C."/>
            <person name="Zhang Z."/>
            <person name="Wang Q."/>
            <person name="Fei Z."/>
            <person name="Jiao C."/>
            <person name="Wang Q."/>
        </authorList>
    </citation>
    <scope>NUCLEOTIDE SEQUENCE [LARGE SCALE GENOMIC DNA]</scope>
    <source>
        <strain evidence="19">cv. Varoflay</strain>
    </source>
</reference>
<comment type="subcellular location">
    <subcellularLocation>
        <location evidence="1">Membrane</location>
        <topology evidence="1">Single-pass membrane protein</topology>
    </subcellularLocation>
</comment>
<evidence type="ECO:0000256" key="4">
    <source>
        <dbReference type="ARBA" id="ARBA00022692"/>
    </source>
</evidence>
<dbReference type="SUPFAM" id="SSF56112">
    <property type="entry name" value="Protein kinase-like (PK-like)"/>
    <property type="match status" value="2"/>
</dbReference>
<feature type="transmembrane region" description="Helical" evidence="15">
    <location>
        <begin position="256"/>
        <end position="279"/>
    </location>
</feature>
<evidence type="ECO:0000256" key="1">
    <source>
        <dbReference type="ARBA" id="ARBA00004167"/>
    </source>
</evidence>
<evidence type="ECO:0000256" key="13">
    <source>
        <dbReference type="ARBA" id="ARBA00023180"/>
    </source>
</evidence>
<keyword evidence="9 14" id="KW-0067">ATP-binding</keyword>
<dbReference type="GO" id="GO:0004674">
    <property type="term" value="F:protein serine/threonine kinase activity"/>
    <property type="evidence" value="ECO:0007669"/>
    <property type="project" value="UniProtKB-KW"/>
</dbReference>
<dbReference type="PROSITE" id="PS00107">
    <property type="entry name" value="PROTEIN_KINASE_ATP"/>
    <property type="match status" value="2"/>
</dbReference>
<keyword evidence="10 15" id="KW-1133">Transmembrane helix</keyword>
<dbReference type="InterPro" id="IPR038408">
    <property type="entry name" value="GNK2_sf"/>
</dbReference>
<dbReference type="PANTHER" id="PTHR27002:SF1050">
    <property type="entry name" value="CYSTEINE-RICH RECEPTOR-LIKE PROTEIN KINASE 5"/>
    <property type="match status" value="1"/>
</dbReference>
<dbReference type="Pfam" id="PF00069">
    <property type="entry name" value="Pkinase"/>
    <property type="match status" value="2"/>
</dbReference>
<evidence type="ECO:0000259" key="17">
    <source>
        <dbReference type="PROSITE" id="PS50011"/>
    </source>
</evidence>
<feature type="domain" description="Gnk2-homologous" evidence="18">
    <location>
        <begin position="799"/>
        <end position="905"/>
    </location>
</feature>
<keyword evidence="5 16" id="KW-0732">Signal</keyword>
<evidence type="ECO:0000256" key="9">
    <source>
        <dbReference type="ARBA" id="ARBA00022840"/>
    </source>
</evidence>
<dbReference type="GO" id="GO:0005524">
    <property type="term" value="F:ATP binding"/>
    <property type="evidence" value="ECO:0007669"/>
    <property type="project" value="UniProtKB-UniRule"/>
</dbReference>
<dbReference type="KEGG" id="soe:110805349"/>
<name>A0A9R0JF00_SPIOL</name>
<evidence type="ECO:0000256" key="12">
    <source>
        <dbReference type="ARBA" id="ARBA00023170"/>
    </source>
</evidence>
<protein>
    <recommendedName>
        <fullName evidence="21">Cysteine-rich receptor-like protein kinase 10</fullName>
    </recommendedName>
</protein>
<evidence type="ECO:0000256" key="14">
    <source>
        <dbReference type="PROSITE-ProRule" id="PRU10141"/>
    </source>
</evidence>
<gene>
    <name evidence="20" type="primary">LOC110805349</name>
</gene>
<dbReference type="InterPro" id="IPR000719">
    <property type="entry name" value="Prot_kinase_dom"/>
</dbReference>
<keyword evidence="19" id="KW-1185">Reference proteome</keyword>
<dbReference type="InterPro" id="IPR011009">
    <property type="entry name" value="Kinase-like_dom_sf"/>
</dbReference>
<organism evidence="19 20">
    <name type="scientific">Spinacia oleracea</name>
    <name type="common">Spinach</name>
    <dbReference type="NCBI Taxonomy" id="3562"/>
    <lineage>
        <taxon>Eukaryota</taxon>
        <taxon>Viridiplantae</taxon>
        <taxon>Streptophyta</taxon>
        <taxon>Embryophyta</taxon>
        <taxon>Tracheophyta</taxon>
        <taxon>Spermatophyta</taxon>
        <taxon>Magnoliopsida</taxon>
        <taxon>eudicotyledons</taxon>
        <taxon>Gunneridae</taxon>
        <taxon>Pentapetalae</taxon>
        <taxon>Caryophyllales</taxon>
        <taxon>Chenopodiaceae</taxon>
        <taxon>Chenopodioideae</taxon>
        <taxon>Anserineae</taxon>
        <taxon>Spinacia</taxon>
    </lineage>
</organism>
<feature type="domain" description="Protein kinase" evidence="17">
    <location>
        <begin position="972"/>
        <end position="1250"/>
    </location>
</feature>
<dbReference type="CDD" id="cd14066">
    <property type="entry name" value="STKc_IRAK"/>
    <property type="match status" value="2"/>
</dbReference>
<evidence type="ECO:0000313" key="20">
    <source>
        <dbReference type="RefSeq" id="XP_021866631.2"/>
    </source>
</evidence>
<dbReference type="PANTHER" id="PTHR27002">
    <property type="entry name" value="RECEPTOR-LIKE SERINE/THREONINE-PROTEIN KINASE SD1-8"/>
    <property type="match status" value="1"/>
</dbReference>
<keyword evidence="8" id="KW-0418">Kinase</keyword>
<evidence type="ECO:0000256" key="11">
    <source>
        <dbReference type="ARBA" id="ARBA00023136"/>
    </source>
</evidence>
<dbReference type="PROSITE" id="PS50011">
    <property type="entry name" value="PROTEIN_KINASE_DOM"/>
    <property type="match status" value="2"/>
</dbReference>
<keyword evidence="12" id="KW-0675">Receptor</keyword>
<dbReference type="PROSITE" id="PS00108">
    <property type="entry name" value="PROTEIN_KINASE_ST"/>
    <property type="match status" value="2"/>
</dbReference>
<keyword evidence="11 15" id="KW-0472">Membrane</keyword>
<evidence type="ECO:0000256" key="2">
    <source>
        <dbReference type="ARBA" id="ARBA00022527"/>
    </source>
</evidence>
<evidence type="ECO:0000256" key="7">
    <source>
        <dbReference type="ARBA" id="ARBA00022741"/>
    </source>
</evidence>
<keyword evidence="6" id="KW-0677">Repeat</keyword>
<evidence type="ECO:0000259" key="18">
    <source>
        <dbReference type="PROSITE" id="PS51473"/>
    </source>
</evidence>
<evidence type="ECO:0008006" key="21">
    <source>
        <dbReference type="Google" id="ProtNLM"/>
    </source>
</evidence>
<keyword evidence="3" id="KW-0808">Transferase</keyword>
<feature type="chain" id="PRO_5047118301" description="Cysteine-rich receptor-like protein kinase 10" evidence="16">
    <location>
        <begin position="32"/>
        <end position="1288"/>
    </location>
</feature>
<evidence type="ECO:0000256" key="16">
    <source>
        <dbReference type="SAM" id="SignalP"/>
    </source>
</evidence>
<feature type="domain" description="Gnk2-homologous" evidence="18">
    <location>
        <begin position="36"/>
        <end position="138"/>
    </location>
</feature>
<dbReference type="GO" id="GO:0005886">
    <property type="term" value="C:plasma membrane"/>
    <property type="evidence" value="ECO:0007669"/>
    <property type="project" value="TreeGrafter"/>
</dbReference>
<evidence type="ECO:0000256" key="10">
    <source>
        <dbReference type="ARBA" id="ARBA00022989"/>
    </source>
</evidence>
<keyword evidence="4 15" id="KW-0812">Transmembrane</keyword>
<dbReference type="Proteomes" id="UP000813463">
    <property type="component" value="Chromosome 6"/>
</dbReference>
<feature type="transmembrane region" description="Helical" evidence="15">
    <location>
        <begin position="914"/>
        <end position="937"/>
    </location>
</feature>
<feature type="domain" description="Gnk2-homologous" evidence="18">
    <location>
        <begin position="694"/>
        <end position="796"/>
    </location>
</feature>
<reference evidence="20" key="2">
    <citation type="submission" date="2025-08" db="UniProtKB">
        <authorList>
            <consortium name="RefSeq"/>
        </authorList>
    </citation>
    <scope>IDENTIFICATION</scope>
    <source>
        <tissue evidence="20">Leaf</tissue>
    </source>
</reference>
<evidence type="ECO:0000256" key="6">
    <source>
        <dbReference type="ARBA" id="ARBA00022737"/>
    </source>
</evidence>
<dbReference type="GO" id="GO:0042742">
    <property type="term" value="P:defense response to bacterium"/>
    <property type="evidence" value="ECO:0007669"/>
    <property type="project" value="UniProtKB-ARBA"/>
</dbReference>
<keyword evidence="13" id="KW-0325">Glycoprotein</keyword>
<evidence type="ECO:0000256" key="5">
    <source>
        <dbReference type="ARBA" id="ARBA00022729"/>
    </source>
</evidence>